<name>A0AAD1TLM1_PELCU</name>
<evidence type="ECO:0000313" key="3">
    <source>
        <dbReference type="Proteomes" id="UP001295444"/>
    </source>
</evidence>
<reference evidence="2" key="1">
    <citation type="submission" date="2022-03" db="EMBL/GenBank/DDBJ databases">
        <authorList>
            <person name="Alioto T."/>
            <person name="Alioto T."/>
            <person name="Gomez Garrido J."/>
        </authorList>
    </citation>
    <scope>NUCLEOTIDE SEQUENCE</scope>
</reference>
<evidence type="ECO:0000313" key="2">
    <source>
        <dbReference type="EMBL" id="CAH2327289.1"/>
    </source>
</evidence>
<proteinExistence type="predicted"/>
<organism evidence="2 3">
    <name type="scientific">Pelobates cultripes</name>
    <name type="common">Western spadefoot toad</name>
    <dbReference type="NCBI Taxonomy" id="61616"/>
    <lineage>
        <taxon>Eukaryota</taxon>
        <taxon>Metazoa</taxon>
        <taxon>Chordata</taxon>
        <taxon>Craniata</taxon>
        <taxon>Vertebrata</taxon>
        <taxon>Euteleostomi</taxon>
        <taxon>Amphibia</taxon>
        <taxon>Batrachia</taxon>
        <taxon>Anura</taxon>
        <taxon>Pelobatoidea</taxon>
        <taxon>Pelobatidae</taxon>
        <taxon>Pelobates</taxon>
    </lineage>
</organism>
<keyword evidence="3" id="KW-1185">Reference proteome</keyword>
<gene>
    <name evidence="2" type="ORF">PECUL_23A037478</name>
</gene>
<evidence type="ECO:0000256" key="1">
    <source>
        <dbReference type="SAM" id="MobiDB-lite"/>
    </source>
</evidence>
<dbReference type="AlphaFoldDB" id="A0AAD1TLM1"/>
<accession>A0AAD1TLM1</accession>
<dbReference type="EMBL" id="OW240924">
    <property type="protein sequence ID" value="CAH2327289.1"/>
    <property type="molecule type" value="Genomic_DNA"/>
</dbReference>
<feature type="region of interest" description="Disordered" evidence="1">
    <location>
        <begin position="1"/>
        <end position="54"/>
    </location>
</feature>
<sequence>MGKKSRRQGPVKPAGSQDIGDLLLRPSRASGTAAPKENGDSLSASSEERAMDELDEIPAAGGLHYTSSDEDNELPATKANIKALLRNIRGLFAADIAVVREDMHKMEGRVTAMPNNRDPDSRAP</sequence>
<dbReference type="Proteomes" id="UP001295444">
    <property type="component" value="Chromosome 13"/>
</dbReference>
<protein>
    <submittedName>
        <fullName evidence="2">Uncharacterized protein</fullName>
    </submittedName>
</protein>